<dbReference type="InParanoid" id="J4I8Q8"/>
<gene>
    <name evidence="1" type="ORF">FIBRA_01860</name>
</gene>
<proteinExistence type="predicted"/>
<dbReference type="AlphaFoldDB" id="J4I8Q8"/>
<dbReference type="RefSeq" id="XP_012179119.1">
    <property type="nucleotide sequence ID" value="XM_012323729.1"/>
</dbReference>
<evidence type="ECO:0000313" key="1">
    <source>
        <dbReference type="EMBL" id="CCL99836.1"/>
    </source>
</evidence>
<evidence type="ECO:0008006" key="3">
    <source>
        <dbReference type="Google" id="ProtNLM"/>
    </source>
</evidence>
<name>J4I8Q8_9APHY</name>
<accession>J4I8Q8</accession>
<dbReference type="HOGENOM" id="CLU_049186_1_0_1"/>
<protein>
    <recommendedName>
        <fullName evidence="3">HNH nuclease domain-containing protein</fullName>
    </recommendedName>
</protein>
<organism evidence="1 2">
    <name type="scientific">Fibroporia radiculosa</name>
    <dbReference type="NCBI Taxonomy" id="599839"/>
    <lineage>
        <taxon>Eukaryota</taxon>
        <taxon>Fungi</taxon>
        <taxon>Dikarya</taxon>
        <taxon>Basidiomycota</taxon>
        <taxon>Agaricomycotina</taxon>
        <taxon>Agaricomycetes</taxon>
        <taxon>Polyporales</taxon>
        <taxon>Fibroporiaceae</taxon>
        <taxon>Fibroporia</taxon>
    </lineage>
</organism>
<dbReference type="GeneID" id="24094747"/>
<dbReference type="EMBL" id="HE796952">
    <property type="protein sequence ID" value="CCL99836.1"/>
    <property type="molecule type" value="Genomic_DNA"/>
</dbReference>
<sequence>MTALPVDLPARLMLSPTIRGAYTFILQFEASAKNHSDPKQLIYARILGYLILEGPSDDARETVVHDIVSCNTGEGMDVKLAAVGKMYLDYCIRPFEKIKARTSTPFTHSSRSSFGTRKEMIKRAMEEPARSHQQAKTKYDHFASVWAVMERFGYTRLYSELNGNLVNRLENVLTLQADMHHLFDILELWFEATDKPYTYNIVSPDPVYIPPNAKRTVVFKTPDPEKLPLPLQLYLNIHAACCRVANLSGASKYIDNVMRELEYASVLSNDGGSAELLEHALLTSGQQTRMF</sequence>
<dbReference type="STRING" id="599839.J4I8Q8"/>
<reference evidence="1 2" key="1">
    <citation type="journal article" date="2012" name="Appl. Environ. Microbiol.">
        <title>Short-read sequencing for genomic analysis of the brown rot fungus Fibroporia radiculosa.</title>
        <authorList>
            <person name="Tang J.D."/>
            <person name="Perkins A.D."/>
            <person name="Sonstegard T.S."/>
            <person name="Schroeder S.G."/>
            <person name="Burgess S.C."/>
            <person name="Diehl S.V."/>
        </authorList>
    </citation>
    <scope>NUCLEOTIDE SEQUENCE [LARGE SCALE GENOMIC DNA]</scope>
    <source>
        <strain evidence="1 2">TFFH 294</strain>
    </source>
</reference>
<dbReference type="Proteomes" id="UP000006352">
    <property type="component" value="Unassembled WGS sequence"/>
</dbReference>
<keyword evidence="2" id="KW-1185">Reference proteome</keyword>
<dbReference type="OrthoDB" id="2104739at2759"/>
<evidence type="ECO:0000313" key="2">
    <source>
        <dbReference type="Proteomes" id="UP000006352"/>
    </source>
</evidence>